<dbReference type="InterPro" id="IPR011990">
    <property type="entry name" value="TPR-like_helical_dom_sf"/>
</dbReference>
<evidence type="ECO:0000256" key="1">
    <source>
        <dbReference type="ARBA" id="ARBA00022737"/>
    </source>
</evidence>
<dbReference type="OrthoDB" id="185373at2759"/>
<proteinExistence type="predicted"/>
<keyword evidence="4" id="KW-1185">Reference proteome</keyword>
<accession>A0A2Z7BCM4</accession>
<dbReference type="Gene3D" id="1.25.40.10">
    <property type="entry name" value="Tetratricopeptide repeat domain"/>
    <property type="match status" value="1"/>
</dbReference>
<dbReference type="PANTHER" id="PTHR47931:SF2">
    <property type="entry name" value="OS01G0228400 PROTEIN"/>
    <property type="match status" value="1"/>
</dbReference>
<feature type="repeat" description="PPR" evidence="2">
    <location>
        <begin position="23"/>
        <end position="57"/>
    </location>
</feature>
<protein>
    <submittedName>
        <fullName evidence="3">Pentatricopeptide repeat-containing protein mitochondrial-like</fullName>
    </submittedName>
</protein>
<feature type="repeat" description="PPR" evidence="2">
    <location>
        <begin position="58"/>
        <end position="92"/>
    </location>
</feature>
<sequence length="168" mass="19062">MTGSMHKVQDILSEMKDSGFLPNATTYDILVSCHGKIGNTKESVRLYCEMITKSFIPRTSTYNLLINNFSKAGKMKQAMELMNEMQIRGVLPNSSTYDILITGWCELSYLENSVKKSCQAEARRLFKEMSDKFLTPSESTIYHLSTVLAKPGRVADAQRVLNKLYKTR</sequence>
<organism evidence="3 4">
    <name type="scientific">Dorcoceras hygrometricum</name>
    <dbReference type="NCBI Taxonomy" id="472368"/>
    <lineage>
        <taxon>Eukaryota</taxon>
        <taxon>Viridiplantae</taxon>
        <taxon>Streptophyta</taxon>
        <taxon>Embryophyta</taxon>
        <taxon>Tracheophyta</taxon>
        <taxon>Spermatophyta</taxon>
        <taxon>Magnoliopsida</taxon>
        <taxon>eudicotyledons</taxon>
        <taxon>Gunneridae</taxon>
        <taxon>Pentapetalae</taxon>
        <taxon>asterids</taxon>
        <taxon>lamiids</taxon>
        <taxon>Lamiales</taxon>
        <taxon>Gesneriaceae</taxon>
        <taxon>Didymocarpoideae</taxon>
        <taxon>Trichosporeae</taxon>
        <taxon>Loxocarpinae</taxon>
        <taxon>Dorcoceras</taxon>
    </lineage>
</organism>
<evidence type="ECO:0000256" key="2">
    <source>
        <dbReference type="PROSITE-ProRule" id="PRU00708"/>
    </source>
</evidence>
<keyword evidence="1" id="KW-0677">Repeat</keyword>
<dbReference type="AlphaFoldDB" id="A0A2Z7BCM4"/>
<dbReference type="PANTHER" id="PTHR47931">
    <property type="entry name" value="OS01G0228400 PROTEIN"/>
    <property type="match status" value="1"/>
</dbReference>
<reference evidence="3 4" key="1">
    <citation type="journal article" date="2015" name="Proc. Natl. Acad. Sci. U.S.A.">
        <title>The resurrection genome of Boea hygrometrica: A blueprint for survival of dehydration.</title>
        <authorList>
            <person name="Xiao L."/>
            <person name="Yang G."/>
            <person name="Zhang L."/>
            <person name="Yang X."/>
            <person name="Zhao S."/>
            <person name="Ji Z."/>
            <person name="Zhou Q."/>
            <person name="Hu M."/>
            <person name="Wang Y."/>
            <person name="Chen M."/>
            <person name="Xu Y."/>
            <person name="Jin H."/>
            <person name="Xiao X."/>
            <person name="Hu G."/>
            <person name="Bao F."/>
            <person name="Hu Y."/>
            <person name="Wan P."/>
            <person name="Li L."/>
            <person name="Deng X."/>
            <person name="Kuang T."/>
            <person name="Xiang C."/>
            <person name="Zhu J.K."/>
            <person name="Oliver M.J."/>
            <person name="He Y."/>
        </authorList>
    </citation>
    <scope>NUCLEOTIDE SEQUENCE [LARGE SCALE GENOMIC DNA]</scope>
    <source>
        <strain evidence="4">cv. XS01</strain>
    </source>
</reference>
<dbReference type="EMBL" id="KV006939">
    <property type="protein sequence ID" value="KZV32102.1"/>
    <property type="molecule type" value="Genomic_DNA"/>
</dbReference>
<evidence type="ECO:0000313" key="4">
    <source>
        <dbReference type="Proteomes" id="UP000250235"/>
    </source>
</evidence>
<gene>
    <name evidence="3" type="ORF">F511_34376</name>
</gene>
<evidence type="ECO:0000313" key="3">
    <source>
        <dbReference type="EMBL" id="KZV32102.1"/>
    </source>
</evidence>
<name>A0A2Z7BCM4_9LAMI</name>
<dbReference type="PROSITE" id="PS51375">
    <property type="entry name" value="PPR"/>
    <property type="match status" value="2"/>
</dbReference>
<dbReference type="NCBIfam" id="TIGR00756">
    <property type="entry name" value="PPR"/>
    <property type="match status" value="2"/>
</dbReference>
<dbReference type="Pfam" id="PF13041">
    <property type="entry name" value="PPR_2"/>
    <property type="match status" value="1"/>
</dbReference>
<dbReference type="Pfam" id="PF01535">
    <property type="entry name" value="PPR"/>
    <property type="match status" value="1"/>
</dbReference>
<dbReference type="Proteomes" id="UP000250235">
    <property type="component" value="Unassembled WGS sequence"/>
</dbReference>
<dbReference type="InterPro" id="IPR002885">
    <property type="entry name" value="PPR_rpt"/>
</dbReference>